<dbReference type="Gene3D" id="1.10.510.10">
    <property type="entry name" value="Transferase(Phosphotransferase) domain 1"/>
    <property type="match status" value="1"/>
</dbReference>
<dbReference type="GO" id="GO:0005524">
    <property type="term" value="F:ATP binding"/>
    <property type="evidence" value="ECO:0007669"/>
    <property type="project" value="InterPro"/>
</dbReference>
<sequence length="1392" mass="156560">MCDGLPALQTRPKPDLDSPFHRPFFLASRVRNLWEHQGNLRDVLFDLKPQQLSSVWKHSLLFVTFLVYIEVPPLLYAHISSLLFKDGDDTTPRYRDTEMPYSEAHLEVLSLSRGKTARWEEQYLFSPATIVLNPQAAPAIQVIPNTLTRIPFMECDPGQEHGGYGDVKMKILALEAGCRVTSSLTSRMYKEHQRQPLVVAVKSFHNRDDGLAEANNMRLLRQGKAGDHSISLCNAVVEHGSSGGFTSSRLLIFFPRAELGDLGQFLHGGRHGDGDEARSYDFEERFPHANIHGWGNPELARALLHQCVKLAGALLFLHSGFSAPSEGGERWVRCAHMDLKPNNIIIFGGDGAVGRWKLCDFGISVLKDEESEGRAGEDYHSFPYSQMTFNTNARRGRGQYQAPEVPEFWDPYLAESARSGGTDTGTGTAALVGRVGRSADIWSFGCIFAEVLAFALGGPRNVEGFLAARRQVFNNIRDGNFHSPSNSNSTSTSLSSHMVRPQVLRWLGEQCATAASPIWSNCWAGHVRRILRVDPRERPDAQALERQVHHVWDDALKCPREATSKCETFQYEPESENVPERPLPQELTAIPKASSSPPPPHLSSAQPPPPAPATATATPFNVSFEVPVSSNPHFTGREKIIAEMETFFSEDGRYATQQKRLVLTGLGGVGKTQIATAFAYDAYNAGRYATVLWVFAVDEQEVIKSFTQLAKTLGLFPKLSTSYEDRGQQNMPPMALALLQWLSREEEQRSSKWLLVFDNVDDLDNLDVSRFFPRVPWGHILITSRRKEARRLGRQVEVGMMDETEAVTLLKNCSGRRGGDEEEAARHVAYKLGYLPLALDQAGAYITGQSIDFAEYMDLYRVSHDQLLRHKPPRAVWSYEQTVFTTWEISFRAVAARNPVAARLLDLAAFFYSDGAPFALMCELAQVRGPELQQRLLLRDFVDFVQTPADYDRLVGQAPPELMVPRLQVVEAIGTLASFSLVDQKTMSTHPLVHYWLKERQSSADRIRSGRAAIFLAMRAIVNAYDASRFAEGETLYPYLFICLDNLYDTPELLSDTELHKVGACMIALDAWVPVSLDHGTLHRADRFYDLVAAHREHADWRIPDGLLAVRRAFRLMSMGRRRECSDHCARYLATFQQCSRLDKMYASSLAQTCAPCFFRLGDYDRAEQIYEYLDDSLDDSGAMLARKQLVLGAIKIDRGLPDEAAAVLEGCARELQTGIGQHHFLLRVWHQLMARSRLAQGWPAEAEAQVMKGLAVRMRMLDGGKMEFTFSDYELAEVYAQALRAQGRFAEAKAWMTELLEKTASEKPRPARSLAELSLILIELDEATALFGGGQEERRSIDEMMARAERKFVEAAAVYELEWNRGMWSFKHFHRTLAEFRARLVRKDSQC</sequence>
<dbReference type="GO" id="GO:0004672">
    <property type="term" value="F:protein kinase activity"/>
    <property type="evidence" value="ECO:0007669"/>
    <property type="project" value="InterPro"/>
</dbReference>
<dbReference type="OrthoDB" id="5986190at2759"/>
<feature type="domain" description="Protein kinase" evidence="2">
    <location>
        <begin position="153"/>
        <end position="553"/>
    </location>
</feature>
<dbReference type="STRING" id="1445577.A0A010RLQ8"/>
<feature type="region of interest" description="Disordered" evidence="1">
    <location>
        <begin position="589"/>
        <end position="617"/>
    </location>
</feature>
<dbReference type="InterPro" id="IPR011009">
    <property type="entry name" value="Kinase-like_dom_sf"/>
</dbReference>
<name>A0A010RLQ8_9PEZI</name>
<dbReference type="PRINTS" id="PR00364">
    <property type="entry name" value="DISEASERSIST"/>
</dbReference>
<dbReference type="EMBL" id="JARH01000372">
    <property type="protein sequence ID" value="EXF81346.1"/>
    <property type="molecule type" value="Genomic_DNA"/>
</dbReference>
<evidence type="ECO:0000313" key="4">
    <source>
        <dbReference type="Proteomes" id="UP000020467"/>
    </source>
</evidence>
<organism evidence="3 4">
    <name type="scientific">Colletotrichum fioriniae PJ7</name>
    <dbReference type="NCBI Taxonomy" id="1445577"/>
    <lineage>
        <taxon>Eukaryota</taxon>
        <taxon>Fungi</taxon>
        <taxon>Dikarya</taxon>
        <taxon>Ascomycota</taxon>
        <taxon>Pezizomycotina</taxon>
        <taxon>Sordariomycetes</taxon>
        <taxon>Hypocreomycetidae</taxon>
        <taxon>Glomerellales</taxon>
        <taxon>Glomerellaceae</taxon>
        <taxon>Colletotrichum</taxon>
        <taxon>Colletotrichum acutatum species complex</taxon>
    </lineage>
</organism>
<dbReference type="InterPro" id="IPR011990">
    <property type="entry name" value="TPR-like_helical_dom_sf"/>
</dbReference>
<evidence type="ECO:0000313" key="3">
    <source>
        <dbReference type="EMBL" id="EXF81346.1"/>
    </source>
</evidence>
<dbReference type="PROSITE" id="PS00108">
    <property type="entry name" value="PROTEIN_KINASE_ST"/>
    <property type="match status" value="1"/>
</dbReference>
<feature type="compositionally biased region" description="Pro residues" evidence="1">
    <location>
        <begin position="596"/>
        <end position="612"/>
    </location>
</feature>
<gene>
    <name evidence="3" type="ORF">CFIO01_01008</name>
</gene>
<dbReference type="InterPro" id="IPR008271">
    <property type="entry name" value="Ser/Thr_kinase_AS"/>
</dbReference>
<dbReference type="GO" id="GO:0043531">
    <property type="term" value="F:ADP binding"/>
    <property type="evidence" value="ECO:0007669"/>
    <property type="project" value="InterPro"/>
</dbReference>
<dbReference type="eggNOG" id="KOG4231">
    <property type="taxonomic scope" value="Eukaryota"/>
</dbReference>
<dbReference type="KEGG" id="cfj:CFIO01_01008"/>
<dbReference type="PROSITE" id="PS50011">
    <property type="entry name" value="PROTEIN_KINASE_DOM"/>
    <property type="match status" value="1"/>
</dbReference>
<comment type="caution">
    <text evidence="3">The sequence shown here is derived from an EMBL/GenBank/DDBJ whole genome shotgun (WGS) entry which is preliminary data.</text>
</comment>
<dbReference type="SMART" id="SM00220">
    <property type="entry name" value="S_TKc"/>
    <property type="match status" value="1"/>
</dbReference>
<dbReference type="HOGENOM" id="CLU_254856_0_0_1"/>
<dbReference type="Pfam" id="PF00931">
    <property type="entry name" value="NB-ARC"/>
    <property type="match status" value="1"/>
</dbReference>
<dbReference type="PANTHER" id="PTHR35205:SF1">
    <property type="entry name" value="ZU5 DOMAIN-CONTAINING PROTEIN"/>
    <property type="match status" value="1"/>
</dbReference>
<dbReference type="InterPro" id="IPR027417">
    <property type="entry name" value="P-loop_NTPase"/>
</dbReference>
<reference evidence="3 4" key="1">
    <citation type="submission" date="2014-02" db="EMBL/GenBank/DDBJ databases">
        <title>The genome sequence of Colletotrichum fioriniae PJ7.</title>
        <authorList>
            <person name="Baroncelli R."/>
            <person name="Thon M.R."/>
        </authorList>
    </citation>
    <scope>NUCLEOTIDE SEQUENCE [LARGE SCALE GENOMIC DNA]</scope>
    <source>
        <strain evidence="3 4">PJ7</strain>
    </source>
</reference>
<evidence type="ECO:0000256" key="1">
    <source>
        <dbReference type="SAM" id="MobiDB-lite"/>
    </source>
</evidence>
<accession>A0A010RLQ8</accession>
<dbReference type="Gene3D" id="3.40.50.300">
    <property type="entry name" value="P-loop containing nucleotide triphosphate hydrolases"/>
    <property type="match status" value="1"/>
</dbReference>
<dbReference type="InterPro" id="IPR000719">
    <property type="entry name" value="Prot_kinase_dom"/>
</dbReference>
<dbReference type="Proteomes" id="UP000020467">
    <property type="component" value="Unassembled WGS sequence"/>
</dbReference>
<dbReference type="Pfam" id="PF00069">
    <property type="entry name" value="Pkinase"/>
    <property type="match status" value="1"/>
</dbReference>
<dbReference type="PANTHER" id="PTHR35205">
    <property type="entry name" value="NB-ARC AND TPR DOMAIN PROTEIN"/>
    <property type="match status" value="1"/>
</dbReference>
<dbReference type="InterPro" id="IPR002182">
    <property type="entry name" value="NB-ARC"/>
</dbReference>
<dbReference type="SUPFAM" id="SSF52540">
    <property type="entry name" value="P-loop containing nucleoside triphosphate hydrolases"/>
    <property type="match status" value="1"/>
</dbReference>
<dbReference type="Gene3D" id="1.25.40.10">
    <property type="entry name" value="Tetratricopeptide repeat domain"/>
    <property type="match status" value="1"/>
</dbReference>
<protein>
    <recommendedName>
        <fullName evidence="2">Protein kinase domain-containing protein</fullName>
    </recommendedName>
</protein>
<dbReference type="SUPFAM" id="SSF56112">
    <property type="entry name" value="Protein kinase-like (PK-like)"/>
    <property type="match status" value="1"/>
</dbReference>
<evidence type="ECO:0000259" key="2">
    <source>
        <dbReference type="PROSITE" id="PS50011"/>
    </source>
</evidence>
<keyword evidence="4" id="KW-1185">Reference proteome</keyword>
<proteinExistence type="predicted"/>